<keyword evidence="2" id="KW-1185">Reference proteome</keyword>
<accession>A0A2Z5UTI3</accession>
<dbReference type="KEGG" id="rvi:RVIR1_04020"/>
<protein>
    <submittedName>
        <fullName evidence="1">Uncharacterized protein</fullName>
    </submittedName>
</protein>
<reference evidence="1 2" key="1">
    <citation type="submission" date="2017-03" db="EMBL/GenBank/DDBJ databases">
        <title>The genome sequence of Candidatus Rickettsiella viridis.</title>
        <authorList>
            <person name="Nikoh N."/>
            <person name="Tsuchida T."/>
            <person name="Yamaguchi K."/>
            <person name="Maeda T."/>
            <person name="Shigenobu S."/>
            <person name="Fukatsu T."/>
        </authorList>
    </citation>
    <scope>NUCLEOTIDE SEQUENCE [LARGE SCALE GENOMIC DNA]</scope>
    <source>
        <strain evidence="1 2">Ap-RA04</strain>
    </source>
</reference>
<dbReference type="AlphaFoldDB" id="A0A2Z5UTI3"/>
<proteinExistence type="predicted"/>
<evidence type="ECO:0000313" key="1">
    <source>
        <dbReference type="EMBL" id="BBB14916.1"/>
    </source>
</evidence>
<dbReference type="Proteomes" id="UP000282483">
    <property type="component" value="Chromosome"/>
</dbReference>
<gene>
    <name evidence="1" type="ORF">RVIR1_04020</name>
</gene>
<name>A0A2Z5UTI3_9COXI</name>
<evidence type="ECO:0000313" key="2">
    <source>
        <dbReference type="Proteomes" id="UP000282483"/>
    </source>
</evidence>
<organism evidence="1 2">
    <name type="scientific">Candidatus Rickettsiella viridis</name>
    <dbReference type="NCBI Taxonomy" id="676208"/>
    <lineage>
        <taxon>Bacteria</taxon>
        <taxon>Pseudomonadati</taxon>
        <taxon>Pseudomonadota</taxon>
        <taxon>Gammaproteobacteria</taxon>
        <taxon>Legionellales</taxon>
        <taxon>Coxiellaceae</taxon>
        <taxon>Rickettsiella</taxon>
    </lineage>
</organism>
<sequence length="37" mass="4476">MKTSMTHQKNYTSLYSQQWDFWQGAAKMKQPECIYDT</sequence>
<dbReference type="EMBL" id="AP018005">
    <property type="protein sequence ID" value="BBB14916.1"/>
    <property type="molecule type" value="Genomic_DNA"/>
</dbReference>